<sequence length="138" mass="16375">MSNYLIYLNLCENLVSLTCQCITIPLMSHLVYCAFFKKARLQTKSVSNIMLLYLVCHTFFMIWNLPYRLYVIYYYQLVAEDPYLLFFLAISYGTYFAVSPCLIFLLTVDRIMALKVGLKWNNFVRKLYFRASIPFIFS</sequence>
<feature type="transmembrane region" description="Helical" evidence="1">
    <location>
        <begin position="46"/>
        <end position="63"/>
    </location>
</feature>
<dbReference type="AlphaFoldDB" id="A0A915D9G6"/>
<name>A0A915D9G6_9BILA</name>
<evidence type="ECO:0000256" key="1">
    <source>
        <dbReference type="SAM" id="Phobius"/>
    </source>
</evidence>
<reference evidence="3" key="1">
    <citation type="submission" date="2022-11" db="UniProtKB">
        <authorList>
            <consortium name="WormBaseParasite"/>
        </authorList>
    </citation>
    <scope>IDENTIFICATION</scope>
</reference>
<feature type="transmembrane region" description="Helical" evidence="1">
    <location>
        <begin position="14"/>
        <end position="34"/>
    </location>
</feature>
<keyword evidence="1" id="KW-0472">Membrane</keyword>
<feature type="transmembrane region" description="Helical" evidence="1">
    <location>
        <begin position="83"/>
        <end position="106"/>
    </location>
</feature>
<organism evidence="2 3">
    <name type="scientific">Ditylenchus dipsaci</name>
    <dbReference type="NCBI Taxonomy" id="166011"/>
    <lineage>
        <taxon>Eukaryota</taxon>
        <taxon>Metazoa</taxon>
        <taxon>Ecdysozoa</taxon>
        <taxon>Nematoda</taxon>
        <taxon>Chromadorea</taxon>
        <taxon>Rhabditida</taxon>
        <taxon>Tylenchina</taxon>
        <taxon>Tylenchomorpha</taxon>
        <taxon>Sphaerularioidea</taxon>
        <taxon>Anguinidae</taxon>
        <taxon>Anguininae</taxon>
        <taxon>Ditylenchus</taxon>
    </lineage>
</organism>
<protein>
    <submittedName>
        <fullName evidence="3">Serpentine receptor class gamma</fullName>
    </submittedName>
</protein>
<accession>A0A915D9G6</accession>
<keyword evidence="1" id="KW-0812">Transmembrane</keyword>
<keyword evidence="2" id="KW-1185">Reference proteome</keyword>
<proteinExistence type="predicted"/>
<dbReference type="WBParaSite" id="jg17545">
    <property type="protein sequence ID" value="jg17545"/>
    <property type="gene ID" value="jg17545"/>
</dbReference>
<dbReference type="Proteomes" id="UP000887574">
    <property type="component" value="Unplaced"/>
</dbReference>
<evidence type="ECO:0000313" key="3">
    <source>
        <dbReference type="WBParaSite" id="jg17545"/>
    </source>
</evidence>
<keyword evidence="1" id="KW-1133">Transmembrane helix</keyword>
<evidence type="ECO:0000313" key="2">
    <source>
        <dbReference type="Proteomes" id="UP000887574"/>
    </source>
</evidence>